<feature type="chain" id="PRO_5044851200" evidence="1">
    <location>
        <begin position="28"/>
        <end position="428"/>
    </location>
</feature>
<keyword evidence="3" id="KW-1185">Reference proteome</keyword>
<dbReference type="EMBL" id="JACVVK020000168">
    <property type="protein sequence ID" value="KAK7487217.1"/>
    <property type="molecule type" value="Genomic_DNA"/>
</dbReference>
<sequence>MALTGKATSYVVLAVFMTLNAATQALSAEDRLTAISANDVENLLNKLMNLGKEFKDRVDENRTQYLAVAVVREEEMKKFNLSDSEIDPNRYEVLLNYKDHNYTYYNLCRQLHGEVQAIDFGYIDSMMDNFTHIYPSEYPFLVMYSYYIPCAKIPDLGYSCSEELMNFAMGKYAEFGVVVGYSEVFNNTNETCSQCMLRKGGIIAFKRLDNGHYEQTVTFSPPETANDSLITFQQEFYNCLVKDSAECCGQSSNTKAELVAYFTNHITSNCTSGSHRSRFITEGGSNELQKCISKVIGHHADGNCANPSQQCANSQNVTRQPIRCLNETLRTTRWEFLGRPDPPSNWQSAKWTRYDGPWKDLYEGRLARSVYALLRAARASPPTCNNPNATTWPMCPRSFTSSSRSSHDKPRQVFLVLALSVALCLFAQ</sequence>
<evidence type="ECO:0000313" key="2">
    <source>
        <dbReference type="EMBL" id="KAK7487217.1"/>
    </source>
</evidence>
<protein>
    <submittedName>
        <fullName evidence="2">Uncharacterized protein</fullName>
    </submittedName>
</protein>
<accession>A0ABD0KJH1</accession>
<gene>
    <name evidence="2" type="ORF">BaRGS_00021569</name>
</gene>
<dbReference type="AlphaFoldDB" id="A0ABD0KJH1"/>
<keyword evidence="1" id="KW-0732">Signal</keyword>
<comment type="caution">
    <text evidence="2">The sequence shown here is derived from an EMBL/GenBank/DDBJ whole genome shotgun (WGS) entry which is preliminary data.</text>
</comment>
<evidence type="ECO:0000313" key="3">
    <source>
        <dbReference type="Proteomes" id="UP001519460"/>
    </source>
</evidence>
<evidence type="ECO:0000256" key="1">
    <source>
        <dbReference type="SAM" id="SignalP"/>
    </source>
</evidence>
<dbReference type="Proteomes" id="UP001519460">
    <property type="component" value="Unassembled WGS sequence"/>
</dbReference>
<feature type="signal peptide" evidence="1">
    <location>
        <begin position="1"/>
        <end position="27"/>
    </location>
</feature>
<organism evidence="2 3">
    <name type="scientific">Batillaria attramentaria</name>
    <dbReference type="NCBI Taxonomy" id="370345"/>
    <lineage>
        <taxon>Eukaryota</taxon>
        <taxon>Metazoa</taxon>
        <taxon>Spiralia</taxon>
        <taxon>Lophotrochozoa</taxon>
        <taxon>Mollusca</taxon>
        <taxon>Gastropoda</taxon>
        <taxon>Caenogastropoda</taxon>
        <taxon>Sorbeoconcha</taxon>
        <taxon>Cerithioidea</taxon>
        <taxon>Batillariidae</taxon>
        <taxon>Batillaria</taxon>
    </lineage>
</organism>
<reference evidence="2 3" key="1">
    <citation type="journal article" date="2023" name="Sci. Data">
        <title>Genome assembly of the Korean intertidal mud-creeper Batillaria attramentaria.</title>
        <authorList>
            <person name="Patra A.K."/>
            <person name="Ho P.T."/>
            <person name="Jun S."/>
            <person name="Lee S.J."/>
            <person name="Kim Y."/>
            <person name="Won Y.J."/>
        </authorList>
    </citation>
    <scope>NUCLEOTIDE SEQUENCE [LARGE SCALE GENOMIC DNA]</scope>
    <source>
        <strain evidence="2">Wonlab-2016</strain>
    </source>
</reference>
<proteinExistence type="predicted"/>
<name>A0ABD0KJH1_9CAEN</name>